<dbReference type="Pfam" id="PF07654">
    <property type="entry name" value="C1-set"/>
    <property type="match status" value="1"/>
</dbReference>
<evidence type="ECO:0000256" key="8">
    <source>
        <dbReference type="ARBA" id="ARBA00023182"/>
    </source>
</evidence>
<protein>
    <submittedName>
        <fullName evidence="10">DMA protein</fullName>
    </submittedName>
</protein>
<dbReference type="EMBL" id="VXAG01004639">
    <property type="protein sequence ID" value="NXJ87216.1"/>
    <property type="molecule type" value="Genomic_DNA"/>
</dbReference>
<dbReference type="InterPro" id="IPR011162">
    <property type="entry name" value="MHC_I/II-like_Ag-recog"/>
</dbReference>
<dbReference type="SMART" id="SM00407">
    <property type="entry name" value="IGc1"/>
    <property type="match status" value="1"/>
</dbReference>
<dbReference type="PROSITE" id="PS50835">
    <property type="entry name" value="IG_LIKE"/>
    <property type="match status" value="1"/>
</dbReference>
<organism evidence="10 11">
    <name type="scientific">Trogon melanurus</name>
    <name type="common">Black-tailed trogon</name>
    <dbReference type="NCBI Taxonomy" id="56311"/>
    <lineage>
        <taxon>Eukaryota</taxon>
        <taxon>Metazoa</taxon>
        <taxon>Chordata</taxon>
        <taxon>Craniata</taxon>
        <taxon>Vertebrata</taxon>
        <taxon>Euteleostomi</taxon>
        <taxon>Archelosauria</taxon>
        <taxon>Archosauria</taxon>
        <taxon>Dinosauria</taxon>
        <taxon>Saurischia</taxon>
        <taxon>Theropoda</taxon>
        <taxon>Coelurosauria</taxon>
        <taxon>Aves</taxon>
        <taxon>Neognathae</taxon>
        <taxon>Neoaves</taxon>
        <taxon>Telluraves</taxon>
        <taxon>Coraciimorphae</taxon>
        <taxon>Trogoniformes</taxon>
        <taxon>Trogonidae</taxon>
        <taxon>Trogon</taxon>
    </lineage>
</organism>
<proteinExistence type="predicted"/>
<dbReference type="InterPro" id="IPR036179">
    <property type="entry name" value="Ig-like_dom_sf"/>
</dbReference>
<name>A0A7L0EVE5_TROML</name>
<evidence type="ECO:0000256" key="4">
    <source>
        <dbReference type="ARBA" id="ARBA00022989"/>
    </source>
</evidence>
<comment type="caution">
    <text evidence="10">The sequence shown here is derived from an EMBL/GenBank/DDBJ whole genome shotgun (WGS) entry which is preliminary data.</text>
</comment>
<evidence type="ECO:0000313" key="10">
    <source>
        <dbReference type="EMBL" id="NXJ87216.1"/>
    </source>
</evidence>
<dbReference type="PANTHER" id="PTHR19944">
    <property type="entry name" value="MHC CLASS II-RELATED"/>
    <property type="match status" value="1"/>
</dbReference>
<dbReference type="Proteomes" id="UP000550660">
    <property type="component" value="Unassembled WGS sequence"/>
</dbReference>
<dbReference type="PANTHER" id="PTHR19944:SF50">
    <property type="entry name" value="HLA CLASS II HISTOCOMPATIBILITY ANTIGEN, DM ALPHA CHAIN"/>
    <property type="match status" value="1"/>
</dbReference>
<keyword evidence="5" id="KW-1064">Adaptive immunity</keyword>
<accession>A0A7L0EVE5</accession>
<feature type="domain" description="Ig-like" evidence="9">
    <location>
        <begin position="73"/>
        <end position="158"/>
    </location>
</feature>
<keyword evidence="11" id="KW-1185">Reference proteome</keyword>
<dbReference type="Gene3D" id="2.60.40.10">
    <property type="entry name" value="Immunoglobulins"/>
    <property type="match status" value="1"/>
</dbReference>
<dbReference type="GO" id="GO:0042613">
    <property type="term" value="C:MHC class II protein complex"/>
    <property type="evidence" value="ECO:0007669"/>
    <property type="project" value="UniProtKB-KW"/>
</dbReference>
<evidence type="ECO:0000256" key="2">
    <source>
        <dbReference type="ARBA" id="ARBA00022692"/>
    </source>
</evidence>
<evidence type="ECO:0000259" key="9">
    <source>
        <dbReference type="PROSITE" id="PS50835"/>
    </source>
</evidence>
<dbReference type="InterPro" id="IPR003006">
    <property type="entry name" value="Ig/MHC_CS"/>
</dbReference>
<evidence type="ECO:0000256" key="3">
    <source>
        <dbReference type="ARBA" id="ARBA00022859"/>
    </source>
</evidence>
<feature type="non-terminal residue" evidence="10">
    <location>
        <position position="1"/>
    </location>
</feature>
<dbReference type="SUPFAM" id="SSF48726">
    <property type="entry name" value="Immunoglobulin"/>
    <property type="match status" value="1"/>
</dbReference>
<evidence type="ECO:0000256" key="6">
    <source>
        <dbReference type="ARBA" id="ARBA00023136"/>
    </source>
</evidence>
<evidence type="ECO:0000256" key="7">
    <source>
        <dbReference type="ARBA" id="ARBA00023180"/>
    </source>
</evidence>
<dbReference type="InterPro" id="IPR013783">
    <property type="entry name" value="Ig-like_fold"/>
</dbReference>
<evidence type="ECO:0000256" key="1">
    <source>
        <dbReference type="ARBA" id="ARBA00004479"/>
    </source>
</evidence>
<keyword evidence="7" id="KW-0325">Glycoprotein</keyword>
<feature type="non-terminal residue" evidence="10">
    <location>
        <position position="158"/>
    </location>
</feature>
<keyword evidence="2" id="KW-0812">Transmembrane</keyword>
<dbReference type="InterPro" id="IPR007110">
    <property type="entry name" value="Ig-like_dom"/>
</dbReference>
<dbReference type="InterPro" id="IPR050160">
    <property type="entry name" value="MHC/Immunoglobulin"/>
</dbReference>
<dbReference type="GO" id="GO:0002250">
    <property type="term" value="P:adaptive immune response"/>
    <property type="evidence" value="ECO:0007669"/>
    <property type="project" value="UniProtKB-KW"/>
</dbReference>
<dbReference type="Gene3D" id="3.10.320.10">
    <property type="entry name" value="Class II Histocompatibility Antigen, M Beta Chain, Chain B, domain 1"/>
    <property type="match status" value="1"/>
</dbReference>
<reference evidence="10 11" key="1">
    <citation type="submission" date="2019-09" db="EMBL/GenBank/DDBJ databases">
        <title>Bird 10,000 Genomes (B10K) Project - Family phase.</title>
        <authorList>
            <person name="Zhang G."/>
        </authorList>
    </citation>
    <scope>NUCLEOTIDE SEQUENCE [LARGE SCALE GENOMIC DNA]</scope>
    <source>
        <strain evidence="10">B10K-DU-007-40</strain>
        <tissue evidence="10">Mixed tissue sample</tissue>
    </source>
</reference>
<dbReference type="GO" id="GO:0002504">
    <property type="term" value="P:antigen processing and presentation of peptide or polysaccharide antigen via MHC class II"/>
    <property type="evidence" value="ECO:0007669"/>
    <property type="project" value="UniProtKB-KW"/>
</dbReference>
<keyword evidence="3" id="KW-0391">Immunity</keyword>
<gene>
    <name evidence="10" type="primary">Hladma</name>
    <name evidence="10" type="ORF">TROMEL_R15543</name>
</gene>
<keyword evidence="8" id="KW-0491">MHC II</keyword>
<dbReference type="AlphaFoldDB" id="A0A7L0EVE5"/>
<dbReference type="OrthoDB" id="8935021at2759"/>
<dbReference type="SUPFAM" id="SSF54452">
    <property type="entry name" value="MHC antigen-recognition domain"/>
    <property type="match status" value="1"/>
</dbReference>
<dbReference type="InterPro" id="IPR003597">
    <property type="entry name" value="Ig_C1-set"/>
</dbReference>
<sequence length="158" mass="16836">PRRALAVTFDADPLFWFDFPGARWTPGLPQGPPWPRDLETPQQLLVDVQLCQNLLENLGRAAAGVLPEAKGVPVVSVFPLRPTAVGEATTLVCLVENIFPPAVDIAWRRGGVPVTAGVTRTPYTPTGDGAFVRFSHLAATPRAGDVYACVVTHEGGNA</sequence>
<keyword evidence="4" id="KW-1133">Transmembrane helix</keyword>
<evidence type="ECO:0000256" key="5">
    <source>
        <dbReference type="ARBA" id="ARBA00023130"/>
    </source>
</evidence>
<dbReference type="InterPro" id="IPR014745">
    <property type="entry name" value="MHC_II_a/b_N"/>
</dbReference>
<keyword evidence="6" id="KW-0472">Membrane</keyword>
<comment type="subcellular location">
    <subcellularLocation>
        <location evidence="1">Membrane</location>
        <topology evidence="1">Single-pass type I membrane protein</topology>
    </subcellularLocation>
</comment>
<evidence type="ECO:0000313" key="11">
    <source>
        <dbReference type="Proteomes" id="UP000550660"/>
    </source>
</evidence>
<dbReference type="PROSITE" id="PS00290">
    <property type="entry name" value="IG_MHC"/>
    <property type="match status" value="1"/>
</dbReference>